<name>A0ABR1PU99_9PEZI</name>
<organism evidence="2 3">
    <name type="scientific">Apiospora aurea</name>
    <dbReference type="NCBI Taxonomy" id="335848"/>
    <lineage>
        <taxon>Eukaryota</taxon>
        <taxon>Fungi</taxon>
        <taxon>Dikarya</taxon>
        <taxon>Ascomycota</taxon>
        <taxon>Pezizomycotina</taxon>
        <taxon>Sordariomycetes</taxon>
        <taxon>Xylariomycetidae</taxon>
        <taxon>Amphisphaeriales</taxon>
        <taxon>Apiosporaceae</taxon>
        <taxon>Apiospora</taxon>
    </lineage>
</organism>
<dbReference type="RefSeq" id="XP_066693355.1">
    <property type="nucleotide sequence ID" value="XM_066851117.1"/>
</dbReference>
<evidence type="ECO:0000256" key="1">
    <source>
        <dbReference type="SAM" id="MobiDB-lite"/>
    </source>
</evidence>
<dbReference type="EMBL" id="JAQQWE010000010">
    <property type="protein sequence ID" value="KAK7938027.1"/>
    <property type="molecule type" value="Genomic_DNA"/>
</dbReference>
<proteinExistence type="predicted"/>
<dbReference type="GeneID" id="92084179"/>
<feature type="region of interest" description="Disordered" evidence="1">
    <location>
        <begin position="39"/>
        <end position="59"/>
    </location>
</feature>
<evidence type="ECO:0000313" key="2">
    <source>
        <dbReference type="EMBL" id="KAK7938027.1"/>
    </source>
</evidence>
<evidence type="ECO:0000313" key="3">
    <source>
        <dbReference type="Proteomes" id="UP001391051"/>
    </source>
</evidence>
<sequence length="59" mass="6491">MARPRTSVVGKGSRGFQETLRTTNQSIVKISDLTAVFRRKQNGSHASRNPTKNVYSAKG</sequence>
<feature type="compositionally biased region" description="Polar residues" evidence="1">
    <location>
        <begin position="43"/>
        <end position="59"/>
    </location>
</feature>
<reference evidence="2 3" key="1">
    <citation type="submission" date="2023-01" db="EMBL/GenBank/DDBJ databases">
        <title>Analysis of 21 Apiospora genomes using comparative genomics revels a genus with tremendous synthesis potential of carbohydrate active enzymes and secondary metabolites.</title>
        <authorList>
            <person name="Sorensen T."/>
        </authorList>
    </citation>
    <scope>NUCLEOTIDE SEQUENCE [LARGE SCALE GENOMIC DNA]</scope>
    <source>
        <strain evidence="2 3">CBS 24483</strain>
    </source>
</reference>
<comment type="caution">
    <text evidence="2">The sequence shown here is derived from an EMBL/GenBank/DDBJ whole genome shotgun (WGS) entry which is preliminary data.</text>
</comment>
<protein>
    <submittedName>
        <fullName evidence="2">Uncharacterized protein</fullName>
    </submittedName>
</protein>
<gene>
    <name evidence="2" type="ORF">PG986_014895</name>
</gene>
<keyword evidence="3" id="KW-1185">Reference proteome</keyword>
<dbReference type="Proteomes" id="UP001391051">
    <property type="component" value="Unassembled WGS sequence"/>
</dbReference>
<accession>A0ABR1PU99</accession>